<dbReference type="GeneID" id="39422240"/>
<dbReference type="InterPro" id="IPR018699">
    <property type="entry name" value="DUF2203"/>
</dbReference>
<dbReference type="Pfam" id="PF09969">
    <property type="entry name" value="DUF2203"/>
    <property type="match status" value="1"/>
</dbReference>
<dbReference type="Proteomes" id="UP000294299">
    <property type="component" value="Chromosome NFRAN"/>
</dbReference>
<dbReference type="PIRSF" id="PIRSF016498">
    <property type="entry name" value="UCP016498"/>
    <property type="match status" value="1"/>
</dbReference>
<dbReference type="RefSeq" id="WP_134485436.1">
    <property type="nucleotide sequence ID" value="NZ_LR216287.1"/>
</dbReference>
<gene>
    <name evidence="2" type="ORF">NFRAN_3148</name>
</gene>
<evidence type="ECO:0000256" key="1">
    <source>
        <dbReference type="SAM" id="Coils"/>
    </source>
</evidence>
<keyword evidence="3" id="KW-1185">Reference proteome</keyword>
<evidence type="ECO:0008006" key="4">
    <source>
        <dbReference type="Google" id="ProtNLM"/>
    </source>
</evidence>
<name>A0A484IDK4_9ARCH</name>
<evidence type="ECO:0000313" key="2">
    <source>
        <dbReference type="EMBL" id="VFJ15466.1"/>
    </source>
</evidence>
<reference evidence="2 3" key="1">
    <citation type="submission" date="2019-02" db="EMBL/GenBank/DDBJ databases">
        <authorList>
            <person name="Lehtovirta-Morley E L."/>
        </authorList>
    </citation>
    <scope>NUCLEOTIDE SEQUENCE [LARGE SCALE GENOMIC DNA]</scope>
    <source>
        <strain evidence="2">NFRAN1</strain>
    </source>
</reference>
<dbReference type="OrthoDB" id="7857at2157"/>
<sequence>MFDFFTPARANSILPQVRSKLVGILNQREKVLELQSELSLAIEENIGHEKFFRIKNQLNKSITEMYQQIEEIEKMGIIIKSFEEGLIDFAAKRFDEEVWLCWKLGEDKIRFWHRKDEGFIGRKPLSIKGTFDEDDLEDLR</sequence>
<organism evidence="2 3">
    <name type="scientific">Candidatus Nitrosocosmicus franklandianus</name>
    <dbReference type="NCBI Taxonomy" id="1798806"/>
    <lineage>
        <taxon>Archaea</taxon>
        <taxon>Nitrososphaerota</taxon>
        <taxon>Nitrososphaeria</taxon>
        <taxon>Nitrososphaerales</taxon>
        <taxon>Nitrososphaeraceae</taxon>
        <taxon>Candidatus Nitrosocosmicus</taxon>
    </lineage>
</organism>
<accession>A0A484IDK4</accession>
<evidence type="ECO:0000313" key="3">
    <source>
        <dbReference type="Proteomes" id="UP000294299"/>
    </source>
</evidence>
<feature type="coiled-coil region" evidence="1">
    <location>
        <begin position="24"/>
        <end position="75"/>
    </location>
</feature>
<dbReference type="KEGG" id="nfn:NFRAN_3148"/>
<proteinExistence type="predicted"/>
<keyword evidence="1" id="KW-0175">Coiled coil</keyword>
<protein>
    <recommendedName>
        <fullName evidence="4">DUF2203 domain-containing protein</fullName>
    </recommendedName>
</protein>
<dbReference type="EMBL" id="LR216287">
    <property type="protein sequence ID" value="VFJ15466.1"/>
    <property type="molecule type" value="Genomic_DNA"/>
</dbReference>
<dbReference type="AlphaFoldDB" id="A0A484IDK4"/>